<dbReference type="EMBL" id="AYKW01000067">
    <property type="protein sequence ID" value="PIL23678.1"/>
    <property type="molecule type" value="Genomic_DNA"/>
</dbReference>
<reference evidence="1 2" key="1">
    <citation type="journal article" date="2015" name="Sci. Rep.">
        <title>Chromosome-level genome map provides insights into diverse defense mechanisms in the medicinal fungus Ganoderma sinense.</title>
        <authorList>
            <person name="Zhu Y."/>
            <person name="Xu J."/>
            <person name="Sun C."/>
            <person name="Zhou S."/>
            <person name="Xu H."/>
            <person name="Nelson D.R."/>
            <person name="Qian J."/>
            <person name="Song J."/>
            <person name="Luo H."/>
            <person name="Xiang L."/>
            <person name="Li Y."/>
            <person name="Xu Z."/>
            <person name="Ji A."/>
            <person name="Wang L."/>
            <person name="Lu S."/>
            <person name="Hayward A."/>
            <person name="Sun W."/>
            <person name="Li X."/>
            <person name="Schwartz D.C."/>
            <person name="Wang Y."/>
            <person name="Chen S."/>
        </authorList>
    </citation>
    <scope>NUCLEOTIDE SEQUENCE [LARGE SCALE GENOMIC DNA]</scope>
    <source>
        <strain evidence="1 2">ZZ0214-1</strain>
    </source>
</reference>
<dbReference type="Proteomes" id="UP000230002">
    <property type="component" value="Unassembled WGS sequence"/>
</dbReference>
<comment type="caution">
    <text evidence="1">The sequence shown here is derived from an EMBL/GenBank/DDBJ whole genome shotgun (WGS) entry which is preliminary data.</text>
</comment>
<keyword evidence="2" id="KW-1185">Reference proteome</keyword>
<name>A0A2G8RQQ9_9APHY</name>
<protein>
    <submittedName>
        <fullName evidence="1">Uncharacterized protein</fullName>
    </submittedName>
</protein>
<evidence type="ECO:0000313" key="1">
    <source>
        <dbReference type="EMBL" id="PIL23678.1"/>
    </source>
</evidence>
<proteinExistence type="predicted"/>
<sequence>MAARASSFSASASAITLSSRAFTRDTPSLLSPSSSAYRSCSRRSLSSSFSTSSLSDANRIGPITISFIRSLEKLSYSSFVFCNSVNASDIRFDRAPDRAW</sequence>
<evidence type="ECO:0000313" key="2">
    <source>
        <dbReference type="Proteomes" id="UP000230002"/>
    </source>
</evidence>
<organism evidence="1 2">
    <name type="scientific">Ganoderma sinense ZZ0214-1</name>
    <dbReference type="NCBI Taxonomy" id="1077348"/>
    <lineage>
        <taxon>Eukaryota</taxon>
        <taxon>Fungi</taxon>
        <taxon>Dikarya</taxon>
        <taxon>Basidiomycota</taxon>
        <taxon>Agaricomycotina</taxon>
        <taxon>Agaricomycetes</taxon>
        <taxon>Polyporales</taxon>
        <taxon>Polyporaceae</taxon>
        <taxon>Ganoderma</taxon>
    </lineage>
</organism>
<dbReference type="AlphaFoldDB" id="A0A2G8RQQ9"/>
<accession>A0A2G8RQQ9</accession>
<gene>
    <name evidence="1" type="ORF">GSI_13427</name>
</gene>